<feature type="transmembrane region" description="Helical" evidence="13">
    <location>
        <begin position="186"/>
        <end position="209"/>
    </location>
</feature>
<name>H6RGB2_9BACT</name>
<dbReference type="GO" id="GO:0005886">
    <property type="term" value="C:plasma membrane"/>
    <property type="evidence" value="ECO:0007669"/>
    <property type="project" value="UniProtKB-SubCell"/>
</dbReference>
<feature type="transmembrane region" description="Helical" evidence="13">
    <location>
        <begin position="461"/>
        <end position="486"/>
    </location>
</feature>
<evidence type="ECO:0000256" key="3">
    <source>
        <dbReference type="ARBA" id="ARBA00022448"/>
    </source>
</evidence>
<dbReference type="InterPro" id="IPR004772">
    <property type="entry name" value="TrkH"/>
</dbReference>
<keyword evidence="11 13" id="KW-0472">Membrane</keyword>
<keyword evidence="3" id="KW-0813">Transport</keyword>
<feature type="binding site" evidence="12">
    <location>
        <position position="320"/>
    </location>
    <ligand>
        <name>K(+)</name>
        <dbReference type="ChEBI" id="CHEBI:29103"/>
    </ligand>
</feature>
<feature type="binding site" evidence="12">
    <location>
        <position position="113"/>
    </location>
    <ligand>
        <name>K(+)</name>
        <dbReference type="ChEBI" id="CHEBI:29103"/>
    </ligand>
</feature>
<keyword evidence="7 13" id="KW-0812">Transmembrane</keyword>
<comment type="subcellular location">
    <subcellularLocation>
        <location evidence="1">Cell inner membrane</location>
        <topology evidence="1">Multi-pass membrane protein</topology>
    </subcellularLocation>
</comment>
<accession>H6RGB2</accession>
<feature type="transmembrane region" description="Helical" evidence="13">
    <location>
        <begin position="38"/>
        <end position="60"/>
    </location>
</feature>
<evidence type="ECO:0000256" key="6">
    <source>
        <dbReference type="ARBA" id="ARBA00022538"/>
    </source>
</evidence>
<comment type="similarity">
    <text evidence="2">Belongs to the TrkH potassium transport family.</text>
</comment>
<evidence type="ECO:0000256" key="13">
    <source>
        <dbReference type="SAM" id="Phobius"/>
    </source>
</evidence>
<dbReference type="InterPro" id="IPR003445">
    <property type="entry name" value="Cat_transpt"/>
</dbReference>
<dbReference type="Pfam" id="PF02386">
    <property type="entry name" value="TrkH"/>
    <property type="match status" value="1"/>
</dbReference>
<evidence type="ECO:0000256" key="9">
    <source>
        <dbReference type="ARBA" id="ARBA00022989"/>
    </source>
</evidence>
<organism evidence="14">
    <name type="scientific">uncultured Flavobacteriia bacterium</name>
    <dbReference type="NCBI Taxonomy" id="212695"/>
    <lineage>
        <taxon>Bacteria</taxon>
        <taxon>Pseudomonadati</taxon>
        <taxon>Bacteroidota</taxon>
        <taxon>Flavobacteriia</taxon>
        <taxon>environmental samples</taxon>
    </lineage>
</organism>
<protein>
    <submittedName>
        <fullName evidence="14">Potassium uptake protein, TrkH family</fullName>
    </submittedName>
</protein>
<reference evidence="14" key="2">
    <citation type="submission" date="2012-02" db="EMBL/GenBank/DDBJ databases">
        <authorList>
            <person name="Genoscope - CEA"/>
        </authorList>
    </citation>
    <scope>NUCLEOTIDE SEQUENCE</scope>
</reference>
<evidence type="ECO:0000256" key="8">
    <source>
        <dbReference type="ARBA" id="ARBA00022958"/>
    </source>
</evidence>
<dbReference type="GO" id="GO:0046872">
    <property type="term" value="F:metal ion binding"/>
    <property type="evidence" value="ECO:0007669"/>
    <property type="project" value="UniProtKB-KW"/>
</dbReference>
<dbReference type="GO" id="GO:0015379">
    <property type="term" value="F:potassium:chloride symporter activity"/>
    <property type="evidence" value="ECO:0007669"/>
    <property type="project" value="InterPro"/>
</dbReference>
<feature type="binding site" evidence="12">
    <location>
        <position position="438"/>
    </location>
    <ligand>
        <name>K(+)</name>
        <dbReference type="ChEBI" id="CHEBI:29103"/>
    </ligand>
</feature>
<evidence type="ECO:0000256" key="1">
    <source>
        <dbReference type="ARBA" id="ARBA00004429"/>
    </source>
</evidence>
<keyword evidence="6" id="KW-0633">Potassium transport</keyword>
<feature type="binding site" evidence="12">
    <location>
        <position position="114"/>
    </location>
    <ligand>
        <name>K(+)</name>
        <dbReference type="ChEBI" id="CHEBI:29103"/>
    </ligand>
</feature>
<gene>
    <name evidence="14" type="ORF">VIS_S3CHB70034</name>
</gene>
<feature type="transmembrane region" description="Helical" evidence="13">
    <location>
        <begin position="72"/>
        <end position="93"/>
    </location>
</feature>
<feature type="transmembrane region" description="Helical" evidence="13">
    <location>
        <begin position="276"/>
        <end position="294"/>
    </location>
</feature>
<keyword evidence="10" id="KW-0406">Ion transport</keyword>
<reference evidence="14" key="1">
    <citation type="journal article" date="2012" name="Environ. Microbiol.">
        <title>Genomic content of uncultured Bacteroidetes from contrasting oceanic provinces in the North Atlantic Ocean.</title>
        <authorList>
            <person name="Gomez-Pereira P.R."/>
            <person name="Schuler M."/>
            <person name="Fuchs B.M."/>
            <person name="Bennke C."/>
            <person name="Teeling H."/>
            <person name="Waldmann J."/>
            <person name="Richter M."/>
            <person name="Barbe V."/>
            <person name="Bataille E."/>
            <person name="Glockner F.O."/>
            <person name="Amann R."/>
        </authorList>
    </citation>
    <scope>NUCLEOTIDE SEQUENCE</scope>
</reference>
<dbReference type="PIRSF" id="PIRSF006247">
    <property type="entry name" value="TrkH"/>
    <property type="match status" value="1"/>
</dbReference>
<keyword evidence="5" id="KW-0997">Cell inner membrane</keyword>
<dbReference type="EMBL" id="FO117597">
    <property type="protein sequence ID" value="CCG00073.1"/>
    <property type="molecule type" value="Genomic_DNA"/>
</dbReference>
<feature type="transmembrane region" description="Helical" evidence="13">
    <location>
        <begin position="7"/>
        <end position="32"/>
    </location>
</feature>
<keyword evidence="9 13" id="KW-1133">Transmembrane helix</keyword>
<feature type="transmembrane region" description="Helical" evidence="13">
    <location>
        <begin position="335"/>
        <end position="357"/>
    </location>
</feature>
<feature type="transmembrane region" description="Helical" evidence="13">
    <location>
        <begin position="138"/>
        <end position="165"/>
    </location>
</feature>
<proteinExistence type="inferred from homology"/>
<feature type="binding site" evidence="12">
    <location>
        <position position="439"/>
    </location>
    <ligand>
        <name>K(+)</name>
        <dbReference type="ChEBI" id="CHEBI:29103"/>
    </ligand>
</feature>
<evidence type="ECO:0000313" key="14">
    <source>
        <dbReference type="EMBL" id="CCG00073.1"/>
    </source>
</evidence>
<evidence type="ECO:0000256" key="4">
    <source>
        <dbReference type="ARBA" id="ARBA00022475"/>
    </source>
</evidence>
<dbReference type="PANTHER" id="PTHR32024:SF2">
    <property type="entry name" value="TRK SYSTEM POTASSIUM UPTAKE PROTEIN TRKG-RELATED"/>
    <property type="match status" value="1"/>
</dbReference>
<keyword evidence="4" id="KW-1003">Cell membrane</keyword>
<keyword evidence="8 12" id="KW-0630">Potassium</keyword>
<keyword evidence="12" id="KW-0479">Metal-binding</keyword>
<feature type="binding site" evidence="12">
    <location>
        <position position="222"/>
    </location>
    <ligand>
        <name>K(+)</name>
        <dbReference type="ChEBI" id="CHEBI:29103"/>
    </ligand>
</feature>
<evidence type="ECO:0000256" key="5">
    <source>
        <dbReference type="ARBA" id="ARBA00022519"/>
    </source>
</evidence>
<evidence type="ECO:0000256" key="10">
    <source>
        <dbReference type="ARBA" id="ARBA00023065"/>
    </source>
</evidence>
<sequence>MKFNWKVIVSFWGALLMINGVFMFFAILPGVLMHNDSGWKALLISGVINIFIGGLMQLFSRTEDKTITKREGFLIVSLGWIFLTIGGCFPYLISGSIPSLASAIFETISGYTTTGASVLNDIESISPSILTWRSITHWIGGMGIIVLTVAILPILGIGGMQLFSAEAPGVTTDKLHPRITDTAKRLWFIYVGMTFAETILLKLAGMRWFDAINHSMATVSTGGFSTKNDNIAAFENPLIHYIIILFMFLSGVNFALTYWGLKGKLDKIYKNQEFKFYLFMTIFITFICTLILMINSSVDWGLEESFRKSLFQVIAFITTTGFVTEDLTNIQGASILKVIFFLLLFMGGSAGSTAGGIKIVRHLVIFKNSWLEFKRLLHPSGIIPVRYNGNSVQGRITFNVMAFIIIYLMIFGFGSIVMAATGLDFETAIGATATSIGNVGPSIGGVCPVCNFSGISAFGKLFLSLLMLIGRLEIFTVLILFTPFFWRRS</sequence>
<evidence type="ECO:0000256" key="11">
    <source>
        <dbReference type="ARBA" id="ARBA00023136"/>
    </source>
</evidence>
<dbReference type="AlphaFoldDB" id="H6RGB2"/>
<feature type="transmembrane region" description="Helical" evidence="13">
    <location>
        <begin position="396"/>
        <end position="420"/>
    </location>
</feature>
<evidence type="ECO:0000256" key="12">
    <source>
        <dbReference type="PIRSR" id="PIRSR006247-1"/>
    </source>
</evidence>
<feature type="transmembrane region" description="Helical" evidence="13">
    <location>
        <begin position="238"/>
        <end position="256"/>
    </location>
</feature>
<evidence type="ECO:0000256" key="7">
    <source>
        <dbReference type="ARBA" id="ARBA00022692"/>
    </source>
</evidence>
<feature type="binding site" evidence="12">
    <location>
        <position position="319"/>
    </location>
    <ligand>
        <name>K(+)</name>
        <dbReference type="ChEBI" id="CHEBI:29103"/>
    </ligand>
</feature>
<evidence type="ECO:0000256" key="2">
    <source>
        <dbReference type="ARBA" id="ARBA00009137"/>
    </source>
</evidence>
<dbReference type="PANTHER" id="PTHR32024">
    <property type="entry name" value="TRK SYSTEM POTASSIUM UPTAKE PROTEIN TRKG-RELATED"/>
    <property type="match status" value="1"/>
</dbReference>